<evidence type="ECO:0000313" key="1">
    <source>
        <dbReference type="EnsemblMetazoa" id="BGLB031349-PA"/>
    </source>
</evidence>
<organism evidence="1 2">
    <name type="scientific">Biomphalaria glabrata</name>
    <name type="common">Bloodfluke planorb</name>
    <name type="synonym">Freshwater snail</name>
    <dbReference type="NCBI Taxonomy" id="6526"/>
    <lineage>
        <taxon>Eukaryota</taxon>
        <taxon>Metazoa</taxon>
        <taxon>Spiralia</taxon>
        <taxon>Lophotrochozoa</taxon>
        <taxon>Mollusca</taxon>
        <taxon>Gastropoda</taxon>
        <taxon>Heterobranchia</taxon>
        <taxon>Euthyneura</taxon>
        <taxon>Panpulmonata</taxon>
        <taxon>Hygrophila</taxon>
        <taxon>Lymnaeoidea</taxon>
        <taxon>Planorbidae</taxon>
        <taxon>Biomphalaria</taxon>
    </lineage>
</organism>
<protein>
    <recommendedName>
        <fullName evidence="3">EGF-like domain-containing protein</fullName>
    </recommendedName>
</protein>
<proteinExistence type="predicted"/>
<dbReference type="AlphaFoldDB" id="A0A2C9LIK8"/>
<sequence length="81" mass="9045">MNQQYLQCHPKNGFDNCDKNCLNSECFKENGSCVACVQGFYYADCSEECHTNCRSNTTCHQVEGTCPDGCMTGYFGDKCTI</sequence>
<name>A0A2C9LIK8_BIOGL</name>
<dbReference type="Gene3D" id="2.170.300.10">
    <property type="entry name" value="Tie2 ligand-binding domain superfamily"/>
    <property type="match status" value="1"/>
</dbReference>
<evidence type="ECO:0000313" key="2">
    <source>
        <dbReference type="Proteomes" id="UP000076420"/>
    </source>
</evidence>
<accession>A0A2C9LIK8</accession>
<reference evidence="1" key="1">
    <citation type="submission" date="2020-05" db="UniProtKB">
        <authorList>
            <consortium name="EnsemblMetazoa"/>
        </authorList>
    </citation>
    <scope>IDENTIFICATION</scope>
    <source>
        <strain evidence="1">BB02</strain>
    </source>
</reference>
<gene>
    <name evidence="1" type="primary">106053371</name>
</gene>
<evidence type="ECO:0008006" key="3">
    <source>
        <dbReference type="Google" id="ProtNLM"/>
    </source>
</evidence>
<dbReference type="EnsemblMetazoa" id="BGLB031349-RA">
    <property type="protein sequence ID" value="BGLB031349-PA"/>
    <property type="gene ID" value="BGLB031349"/>
</dbReference>
<dbReference type="VEuPathDB" id="VectorBase:BGLB031349"/>
<dbReference type="KEGG" id="bgt:106053371"/>
<dbReference type="Proteomes" id="UP000076420">
    <property type="component" value="Unassembled WGS sequence"/>
</dbReference>